<feature type="transmembrane region" description="Helical" evidence="9">
    <location>
        <begin position="214"/>
        <end position="235"/>
    </location>
</feature>
<dbReference type="GO" id="GO:0005886">
    <property type="term" value="C:plasma membrane"/>
    <property type="evidence" value="ECO:0007669"/>
    <property type="project" value="TreeGrafter"/>
</dbReference>
<feature type="domain" description="AAA" evidence="10">
    <location>
        <begin position="305"/>
        <end position="445"/>
    </location>
</feature>
<dbReference type="InterPro" id="IPR005702">
    <property type="entry name" value="Wzc-like_C"/>
</dbReference>
<comment type="caution">
    <text evidence="11">The sequence shown here is derived from an EMBL/GenBank/DDBJ whole genome shotgun (WGS) entry which is preliminary data.</text>
</comment>
<evidence type="ECO:0000256" key="9">
    <source>
        <dbReference type="SAM" id="Phobius"/>
    </source>
</evidence>
<dbReference type="InterPro" id="IPR050445">
    <property type="entry name" value="Bact_polysacc_biosynth/exp"/>
</dbReference>
<reference evidence="11" key="1">
    <citation type="journal article" date="2021" name="PeerJ">
        <title>Extensive microbial diversity within the chicken gut microbiome revealed by metagenomics and culture.</title>
        <authorList>
            <person name="Gilroy R."/>
            <person name="Ravi A."/>
            <person name="Getino M."/>
            <person name="Pursley I."/>
            <person name="Horton D.L."/>
            <person name="Alikhan N.F."/>
            <person name="Baker D."/>
            <person name="Gharbi K."/>
            <person name="Hall N."/>
            <person name="Watson M."/>
            <person name="Adriaenssens E.M."/>
            <person name="Foster-Nyarko E."/>
            <person name="Jarju S."/>
            <person name="Secka A."/>
            <person name="Antonio M."/>
            <person name="Oren A."/>
            <person name="Chaudhuri R.R."/>
            <person name="La Ragione R."/>
            <person name="Hildebrand F."/>
            <person name="Pallen M.J."/>
        </authorList>
    </citation>
    <scope>NUCLEOTIDE SEQUENCE</scope>
    <source>
        <strain evidence="11">CHK196-7946</strain>
    </source>
</reference>
<evidence type="ECO:0000256" key="2">
    <source>
        <dbReference type="ARBA" id="ARBA00011903"/>
    </source>
</evidence>
<keyword evidence="4" id="KW-0547">Nucleotide-binding</keyword>
<dbReference type="Pfam" id="PF13614">
    <property type="entry name" value="AAA_31"/>
    <property type="match status" value="1"/>
</dbReference>
<evidence type="ECO:0000256" key="1">
    <source>
        <dbReference type="ARBA" id="ARBA00007316"/>
    </source>
</evidence>
<evidence type="ECO:0000313" key="12">
    <source>
        <dbReference type="Proteomes" id="UP000823902"/>
    </source>
</evidence>
<dbReference type="EMBL" id="DWVY01000041">
    <property type="protein sequence ID" value="HJC74828.1"/>
    <property type="molecule type" value="Genomic_DNA"/>
</dbReference>
<dbReference type="AlphaFoldDB" id="A0A9D2QA85"/>
<proteinExistence type="inferred from homology"/>
<feature type="transmembrane region" description="Helical" evidence="9">
    <location>
        <begin position="58"/>
        <end position="76"/>
    </location>
</feature>
<keyword evidence="7" id="KW-0829">Tyrosine-protein kinase</keyword>
<comment type="catalytic activity">
    <reaction evidence="8">
        <text>L-tyrosyl-[protein] + ATP = O-phospho-L-tyrosyl-[protein] + ADP + H(+)</text>
        <dbReference type="Rhea" id="RHEA:10596"/>
        <dbReference type="Rhea" id="RHEA-COMP:10136"/>
        <dbReference type="Rhea" id="RHEA-COMP:20101"/>
        <dbReference type="ChEBI" id="CHEBI:15378"/>
        <dbReference type="ChEBI" id="CHEBI:30616"/>
        <dbReference type="ChEBI" id="CHEBI:46858"/>
        <dbReference type="ChEBI" id="CHEBI:61978"/>
        <dbReference type="ChEBI" id="CHEBI:456216"/>
        <dbReference type="EC" id="2.7.10.2"/>
    </reaction>
</comment>
<reference evidence="11" key="2">
    <citation type="submission" date="2021-04" db="EMBL/GenBank/DDBJ databases">
        <authorList>
            <person name="Gilroy R."/>
        </authorList>
    </citation>
    <scope>NUCLEOTIDE SEQUENCE</scope>
    <source>
        <strain evidence="11">CHK196-7946</strain>
    </source>
</reference>
<dbReference type="SUPFAM" id="SSF52540">
    <property type="entry name" value="P-loop containing nucleoside triphosphate hydrolases"/>
    <property type="match status" value="1"/>
</dbReference>
<dbReference type="CDD" id="cd05387">
    <property type="entry name" value="BY-kinase"/>
    <property type="match status" value="1"/>
</dbReference>
<keyword evidence="6" id="KW-0067">ATP-binding</keyword>
<dbReference type="PANTHER" id="PTHR32309:SF13">
    <property type="entry name" value="FERRIC ENTEROBACTIN TRANSPORT PROTEIN FEPE"/>
    <property type="match status" value="1"/>
</dbReference>
<protein>
    <recommendedName>
        <fullName evidence="2">non-specific protein-tyrosine kinase</fullName>
        <ecNumber evidence="2">2.7.10.2</ecNumber>
    </recommendedName>
</protein>
<comment type="similarity">
    <text evidence="1">Belongs to the CpsD/CapB family.</text>
</comment>
<dbReference type="EC" id="2.7.10.2" evidence="2"/>
<evidence type="ECO:0000256" key="7">
    <source>
        <dbReference type="ARBA" id="ARBA00023137"/>
    </source>
</evidence>
<dbReference type="PANTHER" id="PTHR32309">
    <property type="entry name" value="TYROSINE-PROTEIN KINASE"/>
    <property type="match status" value="1"/>
</dbReference>
<evidence type="ECO:0000256" key="8">
    <source>
        <dbReference type="ARBA" id="ARBA00051245"/>
    </source>
</evidence>
<keyword evidence="5" id="KW-0418">Kinase</keyword>
<dbReference type="InterPro" id="IPR025669">
    <property type="entry name" value="AAA_dom"/>
</dbReference>
<evidence type="ECO:0000256" key="3">
    <source>
        <dbReference type="ARBA" id="ARBA00022679"/>
    </source>
</evidence>
<evidence type="ECO:0000256" key="5">
    <source>
        <dbReference type="ARBA" id="ARBA00022777"/>
    </source>
</evidence>
<dbReference type="GO" id="GO:0004713">
    <property type="term" value="F:protein tyrosine kinase activity"/>
    <property type="evidence" value="ECO:0007669"/>
    <property type="project" value="TreeGrafter"/>
</dbReference>
<keyword evidence="9" id="KW-1133">Transmembrane helix</keyword>
<dbReference type="InterPro" id="IPR027417">
    <property type="entry name" value="P-loop_NTPase"/>
</dbReference>
<dbReference type="Proteomes" id="UP000823902">
    <property type="component" value="Unassembled WGS sequence"/>
</dbReference>
<keyword evidence="3" id="KW-0808">Transferase</keyword>
<name>A0A9D2QA85_9FIRM</name>
<evidence type="ECO:0000313" key="11">
    <source>
        <dbReference type="EMBL" id="HJC74828.1"/>
    </source>
</evidence>
<evidence type="ECO:0000256" key="4">
    <source>
        <dbReference type="ARBA" id="ARBA00022741"/>
    </source>
</evidence>
<sequence length="529" mass="58779">METMHMETAGRVMRKVQKREVEHMAEHRKDIEIKEQNDEVEIDLGRLIQSMWKSFRKLWWLVLALVTAGAAVFTVYQRFYNKPLYACTATFTVGTGDESSGSYSFYYDSTTADQMSKTFPYILESSFFRNTLLEQLGTDTLNGTITAETIEDSNVVTMRAESPSAEDARAILDTAIAVYPDTARFVLGDIQFNMLDEPSTPTDPFNQMGIKKSVAFGALGGLALSVCILGVLALLRQTARDQDEMKEITSLRCLAAVPLVRLKARRNQKQQKISVLDERLPYGYRESMRGLKLRLERKMGGSGGKVLLITSTAAGEGKSTLAVNLARLMAADQKKVLLIDGDLRKPSDAMLLGIRGRYSLRSVLDETKKPEELIGKSKKSGIYFLGSTKKMDQPAPVLSSKAVREFIALMREKMDYVIIDSPPCGIFQDASLLSEYADSILYVVKYDSVPKRRIREGIASLSGSRAEFAGYVFNDAPETGGAYGYGRYGYGYGYGYGQQKYGYGQRKSGEGTDAADVGKNVRKVRVSEK</sequence>
<gene>
    <name evidence="11" type="ORF">H9697_07785</name>
</gene>
<organism evidence="11 12">
    <name type="scientific">Candidatus Mediterraneibacter faecavium</name>
    <dbReference type="NCBI Taxonomy" id="2838668"/>
    <lineage>
        <taxon>Bacteria</taxon>
        <taxon>Bacillati</taxon>
        <taxon>Bacillota</taxon>
        <taxon>Clostridia</taxon>
        <taxon>Lachnospirales</taxon>
        <taxon>Lachnospiraceae</taxon>
        <taxon>Mediterraneibacter</taxon>
    </lineage>
</organism>
<keyword evidence="9" id="KW-0472">Membrane</keyword>
<keyword evidence="9" id="KW-0812">Transmembrane</keyword>
<evidence type="ECO:0000256" key="6">
    <source>
        <dbReference type="ARBA" id="ARBA00022840"/>
    </source>
</evidence>
<accession>A0A9D2QA85</accession>
<evidence type="ECO:0000259" key="10">
    <source>
        <dbReference type="Pfam" id="PF13614"/>
    </source>
</evidence>
<dbReference type="Gene3D" id="3.40.50.300">
    <property type="entry name" value="P-loop containing nucleotide triphosphate hydrolases"/>
    <property type="match status" value="1"/>
</dbReference>